<evidence type="ECO:0000256" key="13">
    <source>
        <dbReference type="RuleBase" id="RU361207"/>
    </source>
</evidence>
<dbReference type="InterPro" id="IPR017853">
    <property type="entry name" value="GH"/>
</dbReference>
<keyword evidence="16" id="KW-1185">Reference proteome</keyword>
<evidence type="ECO:0000256" key="10">
    <source>
        <dbReference type="ARBA" id="ARBA00023295"/>
    </source>
</evidence>
<dbReference type="Proteomes" id="UP001156641">
    <property type="component" value="Unassembled WGS sequence"/>
</dbReference>
<evidence type="ECO:0000313" key="16">
    <source>
        <dbReference type="Proteomes" id="UP001156641"/>
    </source>
</evidence>
<dbReference type="SMART" id="SM00642">
    <property type="entry name" value="Aamy"/>
    <property type="match status" value="1"/>
</dbReference>
<organism evidence="15 16">
    <name type="scientific">Acidocella aquatica</name>
    <dbReference type="NCBI Taxonomy" id="1922313"/>
    <lineage>
        <taxon>Bacteria</taxon>
        <taxon>Pseudomonadati</taxon>
        <taxon>Pseudomonadota</taxon>
        <taxon>Alphaproteobacteria</taxon>
        <taxon>Acetobacterales</taxon>
        <taxon>Acidocellaceae</taxon>
        <taxon>Acidocella</taxon>
    </lineage>
</organism>
<dbReference type="InterPro" id="IPR004193">
    <property type="entry name" value="Glyco_hydro_13_N"/>
</dbReference>
<keyword evidence="8" id="KW-0378">Hydrolase</keyword>
<reference evidence="16" key="1">
    <citation type="journal article" date="2019" name="Int. J. Syst. Evol. Microbiol.">
        <title>The Global Catalogue of Microorganisms (GCM) 10K type strain sequencing project: providing services to taxonomists for standard genome sequencing and annotation.</title>
        <authorList>
            <consortium name="The Broad Institute Genomics Platform"/>
            <consortium name="The Broad Institute Genome Sequencing Center for Infectious Disease"/>
            <person name="Wu L."/>
            <person name="Ma J."/>
        </authorList>
    </citation>
    <scope>NUCLEOTIDE SEQUENCE [LARGE SCALE GENOMIC DNA]</scope>
    <source>
        <strain evidence="16">NBRC 112502</strain>
    </source>
</reference>
<dbReference type="InterPro" id="IPR044505">
    <property type="entry name" value="GlgX_Isoamylase_N_E_set"/>
</dbReference>
<dbReference type="Gene3D" id="2.60.40.10">
    <property type="entry name" value="Immunoglobulins"/>
    <property type="match status" value="1"/>
</dbReference>
<dbReference type="RefSeq" id="WP_284257727.1">
    <property type="nucleotide sequence ID" value="NZ_BSOS01000047.1"/>
</dbReference>
<dbReference type="EMBL" id="BSOS01000047">
    <property type="protein sequence ID" value="GLR67020.1"/>
    <property type="molecule type" value="Genomic_DNA"/>
</dbReference>
<dbReference type="SUPFAM" id="SSF51445">
    <property type="entry name" value="(Trans)glycosidases"/>
    <property type="match status" value="2"/>
</dbReference>
<dbReference type="CDD" id="cd11326">
    <property type="entry name" value="AmyAc_Glg_debranch"/>
    <property type="match status" value="1"/>
</dbReference>
<evidence type="ECO:0000256" key="5">
    <source>
        <dbReference type="ARBA" id="ARBA00020295"/>
    </source>
</evidence>
<dbReference type="Pfam" id="PF02922">
    <property type="entry name" value="CBM_48"/>
    <property type="match status" value="1"/>
</dbReference>
<dbReference type="Gene3D" id="3.20.20.80">
    <property type="entry name" value="Glycosidases"/>
    <property type="match status" value="2"/>
</dbReference>
<keyword evidence="6 13" id="KW-0328">Glycosyltransferase</keyword>
<gene>
    <name evidence="15" type="ORF">GCM10010909_17010</name>
</gene>
<evidence type="ECO:0000256" key="4">
    <source>
        <dbReference type="ARBA" id="ARBA00012560"/>
    </source>
</evidence>
<evidence type="ECO:0000256" key="3">
    <source>
        <dbReference type="ARBA" id="ARBA00008061"/>
    </source>
</evidence>
<dbReference type="InterPro" id="IPR011837">
    <property type="entry name" value="Glycogen_debranch_GlgX"/>
</dbReference>
<evidence type="ECO:0000256" key="1">
    <source>
        <dbReference type="ARBA" id="ARBA00000439"/>
    </source>
</evidence>
<dbReference type="NCBIfam" id="TIGR00217">
    <property type="entry name" value="malQ"/>
    <property type="match status" value="1"/>
</dbReference>
<evidence type="ECO:0000259" key="14">
    <source>
        <dbReference type="SMART" id="SM00642"/>
    </source>
</evidence>
<evidence type="ECO:0000256" key="6">
    <source>
        <dbReference type="ARBA" id="ARBA00022676"/>
    </source>
</evidence>
<keyword evidence="9 13" id="KW-0119">Carbohydrate metabolism</keyword>
<comment type="similarity">
    <text evidence="2 13">Belongs to the disproportionating enzyme family.</text>
</comment>
<dbReference type="InterPro" id="IPR013783">
    <property type="entry name" value="Ig-like_fold"/>
</dbReference>
<evidence type="ECO:0000256" key="12">
    <source>
        <dbReference type="ARBA" id="ARBA00031501"/>
    </source>
</evidence>
<dbReference type="SUPFAM" id="SSF81296">
    <property type="entry name" value="E set domains"/>
    <property type="match status" value="1"/>
</dbReference>
<keyword evidence="10" id="KW-0326">Glycosidase</keyword>
<accession>A0ABQ6A6T9</accession>
<dbReference type="CDD" id="cd02856">
    <property type="entry name" value="E_set_GDE_Isoamylase_N"/>
    <property type="match status" value="1"/>
</dbReference>
<comment type="catalytic activity">
    <reaction evidence="1 13">
        <text>Transfers a segment of a (1-&gt;4)-alpha-D-glucan to a new position in an acceptor, which may be glucose or a (1-&gt;4)-alpha-D-glucan.</text>
        <dbReference type="EC" id="2.4.1.25"/>
    </reaction>
</comment>
<dbReference type="InterPro" id="IPR006047">
    <property type="entry name" value="GH13_cat_dom"/>
</dbReference>
<dbReference type="NCBIfam" id="TIGR02100">
    <property type="entry name" value="glgX_debranch"/>
    <property type="match status" value="1"/>
</dbReference>
<comment type="caution">
    <text evidence="15">The sequence shown here is derived from an EMBL/GenBank/DDBJ whole genome shotgun (WGS) entry which is preliminary data.</text>
</comment>
<keyword evidence="7 13" id="KW-0808">Transferase</keyword>
<evidence type="ECO:0000256" key="2">
    <source>
        <dbReference type="ARBA" id="ARBA00005684"/>
    </source>
</evidence>
<sequence length="1379" mass="151597">MKLEVGPGSPEPLGVTPDMRGVNVAVYSAHATAIEFCLFDAQGQIQTHVITLIARTGDIFHAYIAGVAVGARYGLRAYGPDVPHLGHRFNPAKLLVDPYALALDRQFTLDARLYAFGAHAAADSAEAVPKAVITSRSELMKPWMPKRISWADTVIYELHVRGFTKLHPEIHEEIRGTFAALAEPAAIAHLRGLGVSTVEIMPAAAWVDERHLPAFGLSNYWGYNPVALMAPDPRLARGGWPEIRRAVDALHAAGLEVIIDVVLNHSGESDEWGPTLSLRGLDNSSYYRLNPDDLERYINDMGCGNCVALNRSAVLRLAMDSLRTWIELGGVDGFRFDLATSMGRGDAGFDAAAPLFAAIAQDPLLRGAKLIAEPWDIGPGGYQIGRFPALFFEWNDRFRDDVRRYWRGDANMRGALATRLAGSADIFASGCNFSRSVNFITAHDGFTLADLVSYVHKRNEANGESNRDGGNENFSWNHGYEGPCDDVSCVALRARDQRNLLATLLLSRGTPMIAMGAELGITQRGNNNAYAQDNKTTWLDWTQADHDLIAFTRDLIALRREYPVLHDYKFLTGMVGPETGFPDVEWRTARAALDNMDEWNNPFDSTLVAILGADAEAGRVAIAFNRGERPETLNLPEPRRNFIWRMVLDTSSTADEGCQNIAARSVALFAETAVRPRTMRAADAHLLSRLASAAGIAPDWWDIAGNRYAVREETQIALLHAMGFDVATQAQARDSLARLVEDAPARMLPHSHMVYAGEEAVLPLTREACDAWPRSELILRCAAGGVIATLAPRWYQVQNRTDELGREIRIFSLCLPRLEIGHYVACFDEAPDVVCHLTAVPRHCYVPRELSQRHFGISVQTYALRREGDAGIGDFSALAAFAAMAGRHGAAVVGIQPLHMLFPALRERASPYHPSDRRYLDPIHLALDALRDIPGFSGVAHMPESTMIDYSAVWALKNRFLKALFIRFEEVSKNHAAHRVVQEFETFIAAGGKQLEQFADFEVISGIYPGIPWQVWPVPLRDAATVEVRELVQAHAKEHRYMMFLQFLCDRQLGAAARTACEAGVAVGLYRDLAVGCAPDGAEAWANASIFAQGVSIGAPPDPLGPEGQVWNLPPPNPLAWSRTNFASFRSAISANMRHAGALRIDHALGLSRLFWVPDGGRAVDGAYVGYPLDTLIGHLALESNKANCIVVGEDLGTVPGGLREALARAKILSYRVMMLERTAEKFISPRLYPGAALACAATHDLPPLAGWWQGVDIAERHALGLIDGAARASQGELREVEKLALWQALDDEGIEIEGFDNEVLSDDMLEAIHAWLARAPSVLLMVQAEDLAGETDCQNLPGTNLERPNWRRRLPLTVAELFASERGRRGLRALQERR</sequence>
<protein>
    <recommendedName>
        <fullName evidence="5 13">4-alpha-glucanotransferase</fullName>
        <ecNumber evidence="4 13">2.4.1.25</ecNumber>
    </recommendedName>
    <alternativeName>
        <fullName evidence="11 13">Amylomaltase</fullName>
    </alternativeName>
    <alternativeName>
        <fullName evidence="12 13">Disproportionating enzyme</fullName>
    </alternativeName>
</protein>
<comment type="similarity">
    <text evidence="3">Belongs to the glycosyl hydrolase 13 family.</text>
</comment>
<evidence type="ECO:0000256" key="7">
    <source>
        <dbReference type="ARBA" id="ARBA00022679"/>
    </source>
</evidence>
<evidence type="ECO:0000256" key="8">
    <source>
        <dbReference type="ARBA" id="ARBA00022801"/>
    </source>
</evidence>
<dbReference type="Gene3D" id="2.60.40.1180">
    <property type="entry name" value="Golgi alpha-mannosidase II"/>
    <property type="match status" value="1"/>
</dbReference>
<dbReference type="PANTHER" id="PTHR43002">
    <property type="entry name" value="GLYCOGEN DEBRANCHING ENZYME"/>
    <property type="match status" value="1"/>
</dbReference>
<evidence type="ECO:0000256" key="9">
    <source>
        <dbReference type="ARBA" id="ARBA00023277"/>
    </source>
</evidence>
<dbReference type="InterPro" id="IPR003385">
    <property type="entry name" value="Glyco_hydro_77"/>
</dbReference>
<evidence type="ECO:0000256" key="11">
    <source>
        <dbReference type="ARBA" id="ARBA00031423"/>
    </source>
</evidence>
<dbReference type="Pfam" id="PF02446">
    <property type="entry name" value="Glyco_hydro_77"/>
    <property type="match status" value="1"/>
</dbReference>
<proteinExistence type="inferred from homology"/>
<evidence type="ECO:0000313" key="15">
    <source>
        <dbReference type="EMBL" id="GLR67020.1"/>
    </source>
</evidence>
<dbReference type="InterPro" id="IPR013780">
    <property type="entry name" value="Glyco_hydro_b"/>
</dbReference>
<dbReference type="SUPFAM" id="SSF51011">
    <property type="entry name" value="Glycosyl hydrolase domain"/>
    <property type="match status" value="1"/>
</dbReference>
<dbReference type="EC" id="2.4.1.25" evidence="4 13"/>
<feature type="domain" description="Glycosyl hydrolase family 13 catalytic" evidence="14">
    <location>
        <begin position="157"/>
        <end position="559"/>
    </location>
</feature>
<name>A0ABQ6A6T9_9PROT</name>
<dbReference type="InterPro" id="IPR014756">
    <property type="entry name" value="Ig_E-set"/>
</dbReference>